<keyword evidence="4" id="KW-0808">Transferase</keyword>
<feature type="compositionally biased region" description="Acidic residues" evidence="10">
    <location>
        <begin position="392"/>
        <end position="403"/>
    </location>
</feature>
<evidence type="ECO:0000313" key="12">
    <source>
        <dbReference type="EMBL" id="CZR52207.1"/>
    </source>
</evidence>
<feature type="region of interest" description="Disordered" evidence="10">
    <location>
        <begin position="361"/>
        <end position="450"/>
    </location>
</feature>
<evidence type="ECO:0000256" key="1">
    <source>
        <dbReference type="ARBA" id="ARBA00004123"/>
    </source>
</evidence>
<dbReference type="GO" id="GO:0030915">
    <property type="term" value="C:Smc5-Smc6 complex"/>
    <property type="evidence" value="ECO:0007669"/>
    <property type="project" value="InterPro"/>
</dbReference>
<proteinExistence type="inferred from homology"/>
<dbReference type="CDD" id="cd16651">
    <property type="entry name" value="SPL-RING_NSE2"/>
    <property type="match status" value="1"/>
</dbReference>
<evidence type="ECO:0000256" key="8">
    <source>
        <dbReference type="ARBA" id="ARBA00022833"/>
    </source>
</evidence>
<dbReference type="STRING" id="576137.A0A1L7WHJ1"/>
<dbReference type="PANTHER" id="PTHR21330">
    <property type="entry name" value="E3 SUMO-PROTEIN LIGASE NSE2"/>
    <property type="match status" value="1"/>
</dbReference>
<comment type="subcellular location">
    <subcellularLocation>
        <location evidence="1">Nucleus</location>
    </subcellularLocation>
</comment>
<feature type="region of interest" description="Disordered" evidence="10">
    <location>
        <begin position="158"/>
        <end position="202"/>
    </location>
</feature>
<evidence type="ECO:0000256" key="4">
    <source>
        <dbReference type="ARBA" id="ARBA00022679"/>
    </source>
</evidence>
<feature type="region of interest" description="Disordered" evidence="10">
    <location>
        <begin position="97"/>
        <end position="125"/>
    </location>
</feature>
<feature type="region of interest" description="Disordered" evidence="10">
    <location>
        <begin position="1"/>
        <end position="52"/>
    </location>
</feature>
<keyword evidence="5" id="KW-0479">Metal-binding</keyword>
<reference evidence="12 13" key="1">
    <citation type="submission" date="2016-03" db="EMBL/GenBank/DDBJ databases">
        <authorList>
            <person name="Ploux O."/>
        </authorList>
    </citation>
    <scope>NUCLEOTIDE SEQUENCE [LARGE SCALE GENOMIC DNA]</scope>
    <source>
        <strain evidence="12 13">UAMH 11012</strain>
    </source>
</reference>
<dbReference type="UniPathway" id="UPA00886"/>
<dbReference type="EMBL" id="FJOG01000002">
    <property type="protein sequence ID" value="CZR52207.1"/>
    <property type="molecule type" value="Genomic_DNA"/>
</dbReference>
<feature type="compositionally biased region" description="Acidic residues" evidence="10">
    <location>
        <begin position="183"/>
        <end position="201"/>
    </location>
</feature>
<feature type="compositionally biased region" description="Polar residues" evidence="10">
    <location>
        <begin position="11"/>
        <end position="20"/>
    </location>
</feature>
<accession>A0A1L7WHJ1</accession>
<keyword evidence="8" id="KW-0862">Zinc</keyword>
<dbReference type="Gene3D" id="3.30.40.10">
    <property type="entry name" value="Zinc/RING finger domain, C3HC4 (zinc finger)"/>
    <property type="match status" value="1"/>
</dbReference>
<dbReference type="InterPro" id="IPR004181">
    <property type="entry name" value="Znf_MIZ"/>
</dbReference>
<dbReference type="Pfam" id="PF11789">
    <property type="entry name" value="zf-Nse"/>
    <property type="match status" value="1"/>
</dbReference>
<dbReference type="Proteomes" id="UP000184330">
    <property type="component" value="Unassembled WGS sequence"/>
</dbReference>
<organism evidence="12 13">
    <name type="scientific">Phialocephala subalpina</name>
    <dbReference type="NCBI Taxonomy" id="576137"/>
    <lineage>
        <taxon>Eukaryota</taxon>
        <taxon>Fungi</taxon>
        <taxon>Dikarya</taxon>
        <taxon>Ascomycota</taxon>
        <taxon>Pezizomycotina</taxon>
        <taxon>Leotiomycetes</taxon>
        <taxon>Helotiales</taxon>
        <taxon>Mollisiaceae</taxon>
        <taxon>Phialocephala</taxon>
        <taxon>Phialocephala fortinii species complex</taxon>
    </lineage>
</organism>
<dbReference type="GO" id="GO:0000724">
    <property type="term" value="P:double-strand break repair via homologous recombination"/>
    <property type="evidence" value="ECO:0007669"/>
    <property type="project" value="InterPro"/>
</dbReference>
<dbReference type="InterPro" id="IPR026846">
    <property type="entry name" value="Nse2(Mms21)"/>
</dbReference>
<keyword evidence="7" id="KW-0833">Ubl conjugation pathway</keyword>
<feature type="compositionally biased region" description="Basic residues" evidence="10">
    <location>
        <begin position="1"/>
        <end position="10"/>
    </location>
</feature>
<protein>
    <submittedName>
        <fullName evidence="12">Related to DNA repair protein MMS21</fullName>
    </submittedName>
</protein>
<feature type="compositionally biased region" description="Acidic residues" evidence="10">
    <location>
        <begin position="367"/>
        <end position="377"/>
    </location>
</feature>
<evidence type="ECO:0000256" key="5">
    <source>
        <dbReference type="ARBA" id="ARBA00022723"/>
    </source>
</evidence>
<feature type="region of interest" description="Disordered" evidence="10">
    <location>
        <begin position="237"/>
        <end position="269"/>
    </location>
</feature>
<gene>
    <name evidence="12" type="ORF">PAC_02084</name>
</gene>
<dbReference type="GO" id="GO:0008270">
    <property type="term" value="F:zinc ion binding"/>
    <property type="evidence" value="ECO:0007669"/>
    <property type="project" value="UniProtKB-KW"/>
</dbReference>
<dbReference type="GO" id="GO:0016925">
    <property type="term" value="P:protein sumoylation"/>
    <property type="evidence" value="ECO:0007669"/>
    <property type="project" value="UniProtKB-UniPathway"/>
</dbReference>
<evidence type="ECO:0000256" key="2">
    <source>
        <dbReference type="ARBA" id="ARBA00004718"/>
    </source>
</evidence>
<keyword evidence="9" id="KW-0539">Nucleus</keyword>
<dbReference type="GO" id="GO:0061665">
    <property type="term" value="F:SUMO ligase activity"/>
    <property type="evidence" value="ECO:0007669"/>
    <property type="project" value="TreeGrafter"/>
</dbReference>
<sequence length="450" mass="51000">MSTQRRHLVSRSRQNESATPGPSRRGRDSQAPTQQTLSLPPYEPPSCPLSAGAKRKIDELRSGRNFTKYEKHLKGSITAVSDSAAACHERLTARKENLDRQAAKRKKDGIVDDEKPQDHVEADNYYRQMANKVKVATKESDKAIRELIDLSDEMRMQDSILREVEENIPDAPPARPARRQRGEDDEDEENEDPEAPAEDPEILSAIELVKKAKENYVTKYQEKSLLKRNFKRLVHSAQYPGEEKPPLPKASTWFPEENGNNPEEDSDDDVVIEGSKKSLKCVLTMRYFEEPWANNLCPHVFEKAGFLEYLNGSGASFTGANGQRGEKKVACPQPGCNKMLAESDMYLDKITIREVQRELKKNSREDYNDDDDDDADDAGAPRGTRRDPEQLGSEDDEDNSMDIDDVRQKRMAKFKREKSMGLSQAPPSHQRSESSEPDEDEIEIMNMTQG</sequence>
<keyword evidence="13" id="KW-1185">Reference proteome</keyword>
<dbReference type="InterPro" id="IPR013083">
    <property type="entry name" value="Znf_RING/FYVE/PHD"/>
</dbReference>
<evidence type="ECO:0000256" key="9">
    <source>
        <dbReference type="ARBA" id="ARBA00023242"/>
    </source>
</evidence>
<evidence type="ECO:0000256" key="3">
    <source>
        <dbReference type="ARBA" id="ARBA00008212"/>
    </source>
</evidence>
<evidence type="ECO:0000256" key="7">
    <source>
        <dbReference type="ARBA" id="ARBA00022786"/>
    </source>
</evidence>
<evidence type="ECO:0000259" key="11">
    <source>
        <dbReference type="Pfam" id="PF11789"/>
    </source>
</evidence>
<dbReference type="AlphaFoldDB" id="A0A1L7WHJ1"/>
<dbReference type="OrthoDB" id="26899at2759"/>
<dbReference type="GO" id="GO:0005634">
    <property type="term" value="C:nucleus"/>
    <property type="evidence" value="ECO:0007669"/>
    <property type="project" value="UniProtKB-SubCell"/>
</dbReference>
<evidence type="ECO:0000256" key="10">
    <source>
        <dbReference type="SAM" id="MobiDB-lite"/>
    </source>
</evidence>
<comment type="pathway">
    <text evidence="2">Protein modification; protein sumoylation.</text>
</comment>
<name>A0A1L7WHJ1_9HELO</name>
<evidence type="ECO:0000256" key="6">
    <source>
        <dbReference type="ARBA" id="ARBA00022771"/>
    </source>
</evidence>
<keyword evidence="6" id="KW-0863">Zinc-finger</keyword>
<feature type="domain" description="SP-RING-type" evidence="11">
    <location>
        <begin position="268"/>
        <end position="337"/>
    </location>
</feature>
<evidence type="ECO:0000313" key="13">
    <source>
        <dbReference type="Proteomes" id="UP000184330"/>
    </source>
</evidence>
<comment type="similarity">
    <text evidence="3">Belongs to the NSE2 family.</text>
</comment>
<feature type="compositionally biased region" description="Basic and acidic residues" evidence="10">
    <location>
        <begin position="97"/>
        <end position="124"/>
    </location>
</feature>
<dbReference type="PANTHER" id="PTHR21330:SF1">
    <property type="entry name" value="E3 SUMO-PROTEIN LIGASE NSE2"/>
    <property type="match status" value="1"/>
</dbReference>